<accession>A0A6G0QNV2</accession>
<protein>
    <submittedName>
        <fullName evidence="1">Uncharacterized protein</fullName>
    </submittedName>
</protein>
<name>A0A6G0QNV2_9STRA</name>
<reference evidence="1 2" key="1">
    <citation type="submission" date="2018-09" db="EMBL/GenBank/DDBJ databases">
        <title>Genomic investigation of the strawberry pathogen Phytophthora fragariae indicates pathogenicity is determined by transcriptional variation in three key races.</title>
        <authorList>
            <person name="Adams T.M."/>
            <person name="Armitage A.D."/>
            <person name="Sobczyk M.K."/>
            <person name="Bates H.J."/>
            <person name="Dunwell J.M."/>
            <person name="Nellist C.F."/>
            <person name="Harrison R.J."/>
        </authorList>
    </citation>
    <scope>NUCLEOTIDE SEQUENCE [LARGE SCALE GENOMIC DNA]</scope>
    <source>
        <strain evidence="1 2">NOV-77</strain>
    </source>
</reference>
<dbReference type="EMBL" id="QXFY01002584">
    <property type="protein sequence ID" value="KAE9295211.1"/>
    <property type="molecule type" value="Genomic_DNA"/>
</dbReference>
<sequence length="56" mass="6138">MLPRASCLPTRTTCRALSLPLLFSGAYIDTCASPDGVFVVRFRPPLLRASNSDRVQ</sequence>
<gene>
    <name evidence="1" type="ORF">PF008_g24326</name>
</gene>
<dbReference type="Proteomes" id="UP000486351">
    <property type="component" value="Unassembled WGS sequence"/>
</dbReference>
<proteinExistence type="predicted"/>
<dbReference type="AlphaFoldDB" id="A0A6G0QNV2"/>
<organism evidence="1 2">
    <name type="scientific">Phytophthora fragariae</name>
    <dbReference type="NCBI Taxonomy" id="53985"/>
    <lineage>
        <taxon>Eukaryota</taxon>
        <taxon>Sar</taxon>
        <taxon>Stramenopiles</taxon>
        <taxon>Oomycota</taxon>
        <taxon>Peronosporomycetes</taxon>
        <taxon>Peronosporales</taxon>
        <taxon>Peronosporaceae</taxon>
        <taxon>Phytophthora</taxon>
    </lineage>
</organism>
<evidence type="ECO:0000313" key="1">
    <source>
        <dbReference type="EMBL" id="KAE9295211.1"/>
    </source>
</evidence>
<evidence type="ECO:0000313" key="2">
    <source>
        <dbReference type="Proteomes" id="UP000486351"/>
    </source>
</evidence>
<comment type="caution">
    <text evidence="1">The sequence shown here is derived from an EMBL/GenBank/DDBJ whole genome shotgun (WGS) entry which is preliminary data.</text>
</comment>